<evidence type="ECO:0000256" key="6">
    <source>
        <dbReference type="ARBA" id="ARBA00023141"/>
    </source>
</evidence>
<sequence>MCMYYKVAFIPYITAGDPDLSTTAEALKVLDACGSDIIELGVPYSDPLADGPVIQAAATRALSRGTNYDAIISMLRNVRFFVFCVQLLTEECVIMFFSNAMLLPAEQVVPQLSCPIALFSYYNPILKRGIQKFMSTIKDVGVHGLVVPDVPLEESEVVRKEAVKYGIEVVLLTTPTTPKDRMKAIVEASEGFVYLVSSTGVTGARATVSGRVQELLKEIKEATDKPVAVGFGISKPEHVKQVAGWGADGVIIGSAMVKLLGEGKSPEEGLKELENFAKSLKAALP</sequence>
<proteinExistence type="inferred from homology"/>
<dbReference type="EC" id="4.2.1.20" evidence="3"/>
<evidence type="ECO:0000256" key="5">
    <source>
        <dbReference type="ARBA" id="ARBA00022822"/>
    </source>
</evidence>
<evidence type="ECO:0000256" key="1">
    <source>
        <dbReference type="ARBA" id="ARBA00004733"/>
    </source>
</evidence>
<dbReference type="CDD" id="cd04724">
    <property type="entry name" value="Tryptophan_synthase_alpha"/>
    <property type="match status" value="1"/>
</dbReference>
<dbReference type="InterPro" id="IPR013785">
    <property type="entry name" value="Aldolase_TIM"/>
</dbReference>
<dbReference type="EMBL" id="JAKOGI010000117">
    <property type="protein sequence ID" value="KAJ8443494.1"/>
    <property type="molecule type" value="Genomic_DNA"/>
</dbReference>
<keyword evidence="4" id="KW-0028">Amino-acid biosynthesis</keyword>
<keyword evidence="5" id="KW-0822">Tryptophan biosynthesis</keyword>
<keyword evidence="11" id="KW-1185">Reference proteome</keyword>
<comment type="pathway">
    <text evidence="1">Amino-acid biosynthesis; L-tryptophan biosynthesis; L-tryptophan from chorismate: step 5/5.</text>
</comment>
<evidence type="ECO:0000313" key="11">
    <source>
        <dbReference type="Proteomes" id="UP001153076"/>
    </source>
</evidence>
<comment type="subunit">
    <text evidence="2">Tetramer of two alpha and two beta chains.</text>
</comment>
<dbReference type="AlphaFoldDB" id="A0A9Q1KHB8"/>
<dbReference type="GO" id="GO:0005829">
    <property type="term" value="C:cytosol"/>
    <property type="evidence" value="ECO:0007669"/>
    <property type="project" value="TreeGrafter"/>
</dbReference>
<name>A0A9Q1KHB8_9CARY</name>
<gene>
    <name evidence="10" type="ORF">Cgig2_016977</name>
</gene>
<dbReference type="InterPro" id="IPR002028">
    <property type="entry name" value="Trp_synthase_suA"/>
</dbReference>
<evidence type="ECO:0000256" key="8">
    <source>
        <dbReference type="ARBA" id="ARBA00049047"/>
    </source>
</evidence>
<keyword evidence="6" id="KW-0057">Aromatic amino acid biosynthesis</keyword>
<dbReference type="InterPro" id="IPR018204">
    <property type="entry name" value="Trp_synthase_alpha_AS"/>
</dbReference>
<dbReference type="SUPFAM" id="SSF51366">
    <property type="entry name" value="Ribulose-phoshate binding barrel"/>
    <property type="match status" value="1"/>
</dbReference>
<evidence type="ECO:0000256" key="2">
    <source>
        <dbReference type="ARBA" id="ARBA00011270"/>
    </source>
</evidence>
<evidence type="ECO:0000256" key="7">
    <source>
        <dbReference type="ARBA" id="ARBA00023239"/>
    </source>
</evidence>
<comment type="similarity">
    <text evidence="9">Belongs to the TrpA family.</text>
</comment>
<dbReference type="NCBIfam" id="TIGR00262">
    <property type="entry name" value="trpA"/>
    <property type="match status" value="1"/>
</dbReference>
<evidence type="ECO:0000256" key="9">
    <source>
        <dbReference type="RuleBase" id="RU003662"/>
    </source>
</evidence>
<evidence type="ECO:0000313" key="10">
    <source>
        <dbReference type="EMBL" id="KAJ8443494.1"/>
    </source>
</evidence>
<dbReference type="Gene3D" id="3.20.20.70">
    <property type="entry name" value="Aldolase class I"/>
    <property type="match status" value="1"/>
</dbReference>
<evidence type="ECO:0000256" key="3">
    <source>
        <dbReference type="ARBA" id="ARBA00012043"/>
    </source>
</evidence>
<dbReference type="Pfam" id="PF00290">
    <property type="entry name" value="Trp_syntA"/>
    <property type="match status" value="2"/>
</dbReference>
<reference evidence="10" key="1">
    <citation type="submission" date="2022-04" db="EMBL/GenBank/DDBJ databases">
        <title>Carnegiea gigantea Genome sequencing and assembly v2.</title>
        <authorList>
            <person name="Copetti D."/>
            <person name="Sanderson M.J."/>
            <person name="Burquez A."/>
            <person name="Wojciechowski M.F."/>
        </authorList>
    </citation>
    <scope>NUCLEOTIDE SEQUENCE</scope>
    <source>
        <strain evidence="10">SGP5-SGP5p</strain>
        <tissue evidence="10">Aerial part</tissue>
    </source>
</reference>
<dbReference type="HAMAP" id="MF_00131">
    <property type="entry name" value="Trp_synth_alpha"/>
    <property type="match status" value="1"/>
</dbReference>
<dbReference type="Proteomes" id="UP001153076">
    <property type="component" value="Unassembled WGS sequence"/>
</dbReference>
<dbReference type="GO" id="GO:0004834">
    <property type="term" value="F:tryptophan synthase activity"/>
    <property type="evidence" value="ECO:0007669"/>
    <property type="project" value="UniProtKB-EC"/>
</dbReference>
<dbReference type="GO" id="GO:0009507">
    <property type="term" value="C:chloroplast"/>
    <property type="evidence" value="ECO:0007669"/>
    <property type="project" value="TreeGrafter"/>
</dbReference>
<dbReference type="OrthoDB" id="10050244at2759"/>
<keyword evidence="7" id="KW-0456">Lyase</keyword>
<dbReference type="PANTHER" id="PTHR43406">
    <property type="entry name" value="TRYPTOPHAN SYNTHASE, ALPHA CHAIN"/>
    <property type="match status" value="1"/>
</dbReference>
<evidence type="ECO:0000256" key="4">
    <source>
        <dbReference type="ARBA" id="ARBA00022605"/>
    </source>
</evidence>
<dbReference type="PROSITE" id="PS00167">
    <property type="entry name" value="TRP_SYNTHASE_ALPHA"/>
    <property type="match status" value="1"/>
</dbReference>
<organism evidence="10 11">
    <name type="scientific">Carnegiea gigantea</name>
    <dbReference type="NCBI Taxonomy" id="171969"/>
    <lineage>
        <taxon>Eukaryota</taxon>
        <taxon>Viridiplantae</taxon>
        <taxon>Streptophyta</taxon>
        <taxon>Embryophyta</taxon>
        <taxon>Tracheophyta</taxon>
        <taxon>Spermatophyta</taxon>
        <taxon>Magnoliopsida</taxon>
        <taxon>eudicotyledons</taxon>
        <taxon>Gunneridae</taxon>
        <taxon>Pentapetalae</taxon>
        <taxon>Caryophyllales</taxon>
        <taxon>Cactineae</taxon>
        <taxon>Cactaceae</taxon>
        <taxon>Cactoideae</taxon>
        <taxon>Echinocereeae</taxon>
        <taxon>Carnegiea</taxon>
    </lineage>
</organism>
<dbReference type="InterPro" id="IPR011060">
    <property type="entry name" value="RibuloseP-bd_barrel"/>
</dbReference>
<accession>A0A9Q1KHB8</accession>
<dbReference type="PANTHER" id="PTHR43406:SF1">
    <property type="entry name" value="TRYPTOPHAN SYNTHASE ALPHA CHAIN, CHLOROPLASTIC"/>
    <property type="match status" value="1"/>
</dbReference>
<protein>
    <recommendedName>
        <fullName evidence="3">tryptophan synthase</fullName>
        <ecNumber evidence="3">4.2.1.20</ecNumber>
    </recommendedName>
</protein>
<comment type="catalytic activity">
    <reaction evidence="8">
        <text>(1S,2R)-1-C-(indol-3-yl)glycerol 3-phosphate + L-serine = D-glyceraldehyde 3-phosphate + L-tryptophan + H2O</text>
        <dbReference type="Rhea" id="RHEA:10532"/>
        <dbReference type="ChEBI" id="CHEBI:15377"/>
        <dbReference type="ChEBI" id="CHEBI:33384"/>
        <dbReference type="ChEBI" id="CHEBI:57912"/>
        <dbReference type="ChEBI" id="CHEBI:58866"/>
        <dbReference type="ChEBI" id="CHEBI:59776"/>
        <dbReference type="EC" id="4.2.1.20"/>
    </reaction>
</comment>
<comment type="caution">
    <text evidence="10">The sequence shown here is derived from an EMBL/GenBank/DDBJ whole genome shotgun (WGS) entry which is preliminary data.</text>
</comment>